<dbReference type="SUPFAM" id="SSF103473">
    <property type="entry name" value="MFS general substrate transporter"/>
    <property type="match status" value="1"/>
</dbReference>
<dbReference type="InterPro" id="IPR036259">
    <property type="entry name" value="MFS_trans_sf"/>
</dbReference>
<dbReference type="Gene3D" id="1.20.1250.20">
    <property type="entry name" value="MFS general substrate transporter like domains"/>
    <property type="match status" value="2"/>
</dbReference>
<sequence length="471" mass="51835">MEKDNSCSTSLAENGASHKSFDDEKKKKKPFTKEQKLIFFVAFISDLFAFSPISLPAPFLPAVDEQHNISSDVTGWILGIFSLVQLIMFPVFGKFISRIGVRRTILFGQITCGIFLIAFGLLEYLPVPDPTDKSIDVTYLVLAIVLRILQALGASAFATAAMTLLTSAFPDDTVVMLGYGEVAIGLGLTIGPALGSLLYKLGGFMTVFGGIGGLILLIFVISFFILPADNYDKKEDQKANWTLKEILTHPNVLLSVILIIFIGMSCNMNNPILEPELRAKFGLSQVYSSLVFLVFPVFYLITAPFAFSFRKRCQVFDILYCMVIDFLLGAVAFTLMGPSPLFTGLQRPLWLMVVAIAIQAVFAESGIIFTLELAFIPMDRESKRMKEMNTATQALISGIWLTTFAFGQYISPVISGALAVELSYGWTTTSYAAMCLAVAVTVLLVKVSRIVSTLMRSSWQHKDAECEVLLH</sequence>
<feature type="transmembrane region" description="Helical" evidence="7">
    <location>
        <begin position="349"/>
        <end position="376"/>
    </location>
</feature>
<dbReference type="OrthoDB" id="446368at2759"/>
<comment type="subcellular location">
    <subcellularLocation>
        <location evidence="1">Membrane</location>
        <topology evidence="1">Multi-pass membrane protein</topology>
    </subcellularLocation>
</comment>
<feature type="region of interest" description="Disordered" evidence="6">
    <location>
        <begin position="1"/>
        <end position="24"/>
    </location>
</feature>
<feature type="transmembrane region" description="Helical" evidence="7">
    <location>
        <begin position="137"/>
        <end position="165"/>
    </location>
</feature>
<dbReference type="InterPro" id="IPR011701">
    <property type="entry name" value="MFS"/>
</dbReference>
<keyword evidence="4 7" id="KW-1133">Transmembrane helix</keyword>
<dbReference type="Pfam" id="PF07690">
    <property type="entry name" value="MFS_1"/>
    <property type="match status" value="1"/>
</dbReference>
<evidence type="ECO:0000313" key="9">
    <source>
        <dbReference type="EMBL" id="KAF6021104.1"/>
    </source>
</evidence>
<feature type="transmembrane region" description="Helical" evidence="7">
    <location>
        <begin position="105"/>
        <end position="125"/>
    </location>
</feature>
<evidence type="ECO:0000256" key="6">
    <source>
        <dbReference type="SAM" id="MobiDB-lite"/>
    </source>
</evidence>
<dbReference type="EMBL" id="VXIV02003130">
    <property type="protein sequence ID" value="KAF6021104.1"/>
    <property type="molecule type" value="Genomic_DNA"/>
</dbReference>
<proteinExistence type="predicted"/>
<dbReference type="PANTHER" id="PTHR23506:SF28">
    <property type="entry name" value="MFS-TYPE TRANSPORTER SLC18B1-LIKE PROTEIN"/>
    <property type="match status" value="1"/>
</dbReference>
<dbReference type="PROSITE" id="PS50850">
    <property type="entry name" value="MFS"/>
    <property type="match status" value="1"/>
</dbReference>
<reference evidence="9" key="1">
    <citation type="submission" date="2020-06" db="EMBL/GenBank/DDBJ databases">
        <title>Draft genome of Bugula neritina, a colonial animal packing powerful symbionts and potential medicines.</title>
        <authorList>
            <person name="Rayko M."/>
        </authorList>
    </citation>
    <scope>NUCLEOTIDE SEQUENCE [LARGE SCALE GENOMIC DNA]</scope>
    <source>
        <strain evidence="9">Kwan_BN1</strain>
    </source>
</reference>
<feature type="transmembrane region" description="Helical" evidence="7">
    <location>
        <begin position="430"/>
        <end position="447"/>
    </location>
</feature>
<evidence type="ECO:0000256" key="2">
    <source>
        <dbReference type="ARBA" id="ARBA00022448"/>
    </source>
</evidence>
<feature type="transmembrane region" description="Helical" evidence="7">
    <location>
        <begin position="318"/>
        <end position="337"/>
    </location>
</feature>
<organism evidence="9 10">
    <name type="scientific">Bugula neritina</name>
    <name type="common">Brown bryozoan</name>
    <name type="synonym">Sertularia neritina</name>
    <dbReference type="NCBI Taxonomy" id="10212"/>
    <lineage>
        <taxon>Eukaryota</taxon>
        <taxon>Metazoa</taxon>
        <taxon>Spiralia</taxon>
        <taxon>Lophotrochozoa</taxon>
        <taxon>Bryozoa</taxon>
        <taxon>Gymnolaemata</taxon>
        <taxon>Cheilostomatida</taxon>
        <taxon>Flustrina</taxon>
        <taxon>Buguloidea</taxon>
        <taxon>Bugulidae</taxon>
        <taxon>Bugula</taxon>
    </lineage>
</organism>
<feature type="domain" description="Major facilitator superfamily (MFS) profile" evidence="8">
    <location>
        <begin position="37"/>
        <end position="450"/>
    </location>
</feature>
<keyword evidence="3 7" id="KW-0812">Transmembrane</keyword>
<protein>
    <recommendedName>
        <fullName evidence="8">Major facilitator superfamily (MFS) profile domain-containing protein</fullName>
    </recommendedName>
</protein>
<feature type="compositionally biased region" description="Polar residues" evidence="6">
    <location>
        <begin position="1"/>
        <end position="12"/>
    </location>
</feature>
<dbReference type="AlphaFoldDB" id="A0A7J7J5V6"/>
<evidence type="ECO:0000256" key="3">
    <source>
        <dbReference type="ARBA" id="ARBA00022692"/>
    </source>
</evidence>
<keyword evidence="5 7" id="KW-0472">Membrane</keyword>
<feature type="transmembrane region" description="Helical" evidence="7">
    <location>
        <begin position="177"/>
        <end position="199"/>
    </location>
</feature>
<dbReference type="GO" id="GO:0016020">
    <property type="term" value="C:membrane"/>
    <property type="evidence" value="ECO:0007669"/>
    <property type="project" value="UniProtKB-SubCell"/>
</dbReference>
<feature type="transmembrane region" description="Helical" evidence="7">
    <location>
        <begin position="205"/>
        <end position="226"/>
    </location>
</feature>
<dbReference type="InterPro" id="IPR020846">
    <property type="entry name" value="MFS_dom"/>
</dbReference>
<feature type="transmembrane region" description="Helical" evidence="7">
    <location>
        <begin position="246"/>
        <end position="265"/>
    </location>
</feature>
<evidence type="ECO:0000256" key="4">
    <source>
        <dbReference type="ARBA" id="ARBA00022989"/>
    </source>
</evidence>
<dbReference type="PANTHER" id="PTHR23506">
    <property type="entry name" value="GH10249P"/>
    <property type="match status" value="1"/>
</dbReference>
<evidence type="ECO:0000259" key="8">
    <source>
        <dbReference type="PROSITE" id="PS50850"/>
    </source>
</evidence>
<feature type="transmembrane region" description="Helical" evidence="7">
    <location>
        <begin position="37"/>
        <end position="55"/>
    </location>
</feature>
<keyword evidence="2" id="KW-0813">Transport</keyword>
<dbReference type="InterPro" id="IPR050930">
    <property type="entry name" value="MFS_Vesicular_Transporter"/>
</dbReference>
<feature type="transmembrane region" description="Helical" evidence="7">
    <location>
        <begin position="388"/>
        <end position="410"/>
    </location>
</feature>
<evidence type="ECO:0000313" key="10">
    <source>
        <dbReference type="Proteomes" id="UP000593567"/>
    </source>
</evidence>
<evidence type="ECO:0000256" key="5">
    <source>
        <dbReference type="ARBA" id="ARBA00023136"/>
    </source>
</evidence>
<accession>A0A7J7J5V6</accession>
<comment type="caution">
    <text evidence="9">The sequence shown here is derived from an EMBL/GenBank/DDBJ whole genome shotgun (WGS) entry which is preliminary data.</text>
</comment>
<name>A0A7J7J5V6_BUGNE</name>
<feature type="transmembrane region" description="Helical" evidence="7">
    <location>
        <begin position="75"/>
        <end position="93"/>
    </location>
</feature>
<keyword evidence="10" id="KW-1185">Reference proteome</keyword>
<evidence type="ECO:0000256" key="7">
    <source>
        <dbReference type="SAM" id="Phobius"/>
    </source>
</evidence>
<dbReference type="GO" id="GO:0022857">
    <property type="term" value="F:transmembrane transporter activity"/>
    <property type="evidence" value="ECO:0007669"/>
    <property type="project" value="InterPro"/>
</dbReference>
<feature type="transmembrane region" description="Helical" evidence="7">
    <location>
        <begin position="285"/>
        <end position="306"/>
    </location>
</feature>
<dbReference type="Proteomes" id="UP000593567">
    <property type="component" value="Unassembled WGS sequence"/>
</dbReference>
<gene>
    <name evidence="9" type="ORF">EB796_020586</name>
</gene>
<evidence type="ECO:0000256" key="1">
    <source>
        <dbReference type="ARBA" id="ARBA00004141"/>
    </source>
</evidence>